<accession>A0AAW1V3N0</accession>
<organism evidence="2 3">
    <name type="scientific">Henosepilachna vigintioctopunctata</name>
    <dbReference type="NCBI Taxonomy" id="420089"/>
    <lineage>
        <taxon>Eukaryota</taxon>
        <taxon>Metazoa</taxon>
        <taxon>Ecdysozoa</taxon>
        <taxon>Arthropoda</taxon>
        <taxon>Hexapoda</taxon>
        <taxon>Insecta</taxon>
        <taxon>Pterygota</taxon>
        <taxon>Neoptera</taxon>
        <taxon>Endopterygota</taxon>
        <taxon>Coleoptera</taxon>
        <taxon>Polyphaga</taxon>
        <taxon>Cucujiformia</taxon>
        <taxon>Coccinelloidea</taxon>
        <taxon>Coccinellidae</taxon>
        <taxon>Epilachninae</taxon>
        <taxon>Epilachnini</taxon>
        <taxon>Henosepilachna</taxon>
    </lineage>
</organism>
<keyword evidence="3" id="KW-1185">Reference proteome</keyword>
<evidence type="ECO:0000313" key="2">
    <source>
        <dbReference type="EMBL" id="KAK9889270.1"/>
    </source>
</evidence>
<sequence length="319" mass="36388">MATPKVASCIVVKSTVQKKLINTLVINSRNHCIFWTITRIWGLWILSLIGYFLFERPCFISYCNGYENKPEAFQLTVVDQILEKYHTPIDLYKPGRRGLDQDNLLRLTAPHFPSQVHLQRKRGKSKSVPKFVHTREKIQNSGLAEKGLTEYVELMSRSDQQLLVACERYLPKDSKIKVHVSSPNNLKQHKREYISHNTYSLKRALSGARQKGELILTILMMLAQVAVILTRQKNTTGSTAKHRGIVWVAAIGICVPQVKLDKCIVNLFVSNMIHLRVVESKSFGALIKTLNPSKNSISRRTLGTRIADEHIQLKQHLIK</sequence>
<keyword evidence="1" id="KW-1133">Transmembrane helix</keyword>
<dbReference type="EMBL" id="JARQZJ010000122">
    <property type="protein sequence ID" value="KAK9889270.1"/>
    <property type="molecule type" value="Genomic_DNA"/>
</dbReference>
<protein>
    <submittedName>
        <fullName evidence="2">Uncharacterized protein</fullName>
    </submittedName>
</protein>
<evidence type="ECO:0000256" key="1">
    <source>
        <dbReference type="SAM" id="Phobius"/>
    </source>
</evidence>
<dbReference type="Proteomes" id="UP001431783">
    <property type="component" value="Unassembled WGS sequence"/>
</dbReference>
<reference evidence="2 3" key="1">
    <citation type="submission" date="2023-03" db="EMBL/GenBank/DDBJ databases">
        <title>Genome insight into feeding habits of ladybird beetles.</title>
        <authorList>
            <person name="Li H.-S."/>
            <person name="Huang Y.-H."/>
            <person name="Pang H."/>
        </authorList>
    </citation>
    <scope>NUCLEOTIDE SEQUENCE [LARGE SCALE GENOMIC DNA]</scope>
    <source>
        <strain evidence="2">SYSU_2023b</strain>
        <tissue evidence="2">Whole body</tissue>
    </source>
</reference>
<evidence type="ECO:0000313" key="3">
    <source>
        <dbReference type="Proteomes" id="UP001431783"/>
    </source>
</evidence>
<dbReference type="AlphaFoldDB" id="A0AAW1V3N0"/>
<gene>
    <name evidence="2" type="ORF">WA026_004549</name>
</gene>
<feature type="transmembrane region" description="Helical" evidence="1">
    <location>
        <begin position="33"/>
        <end position="54"/>
    </location>
</feature>
<proteinExistence type="predicted"/>
<comment type="caution">
    <text evidence="2">The sequence shown here is derived from an EMBL/GenBank/DDBJ whole genome shotgun (WGS) entry which is preliminary data.</text>
</comment>
<keyword evidence="1" id="KW-0472">Membrane</keyword>
<keyword evidence="1" id="KW-0812">Transmembrane</keyword>
<name>A0AAW1V3N0_9CUCU</name>